<keyword evidence="4 7" id="KW-0812">Transmembrane</keyword>
<evidence type="ECO:0000256" key="4">
    <source>
        <dbReference type="ARBA" id="ARBA00022692"/>
    </source>
</evidence>
<dbReference type="InterPro" id="IPR038770">
    <property type="entry name" value="Na+/solute_symporter_sf"/>
</dbReference>
<evidence type="ECO:0000256" key="3">
    <source>
        <dbReference type="ARBA" id="ARBA00022448"/>
    </source>
</evidence>
<evidence type="ECO:0000256" key="5">
    <source>
        <dbReference type="ARBA" id="ARBA00022989"/>
    </source>
</evidence>
<keyword evidence="10" id="KW-1185">Reference proteome</keyword>
<evidence type="ECO:0000256" key="6">
    <source>
        <dbReference type="ARBA" id="ARBA00023136"/>
    </source>
</evidence>
<evidence type="ECO:0000313" key="9">
    <source>
        <dbReference type="EMBL" id="SEA95896.1"/>
    </source>
</evidence>
<reference evidence="10" key="1">
    <citation type="submission" date="2016-10" db="EMBL/GenBank/DDBJ databases">
        <authorList>
            <person name="Varghese N."/>
            <person name="Submissions S."/>
        </authorList>
    </citation>
    <scope>NUCLEOTIDE SEQUENCE [LARGE SCALE GENOMIC DNA]</scope>
    <source>
        <strain evidence="10">DSM 23920</strain>
    </source>
</reference>
<feature type="transmembrane region" description="Helical" evidence="7">
    <location>
        <begin position="29"/>
        <end position="48"/>
    </location>
</feature>
<dbReference type="GO" id="GO:1902600">
    <property type="term" value="P:proton transmembrane transport"/>
    <property type="evidence" value="ECO:0007669"/>
    <property type="project" value="InterPro"/>
</dbReference>
<feature type="transmembrane region" description="Helical" evidence="7">
    <location>
        <begin position="5"/>
        <end position="22"/>
    </location>
</feature>
<dbReference type="PANTHER" id="PTHR42751:SF3">
    <property type="entry name" value="SODIUM_GLUTAMATE SYMPORTER"/>
    <property type="match status" value="1"/>
</dbReference>
<feature type="transmembrane region" description="Helical" evidence="7">
    <location>
        <begin position="113"/>
        <end position="133"/>
    </location>
</feature>
<evidence type="ECO:0000256" key="7">
    <source>
        <dbReference type="SAM" id="Phobius"/>
    </source>
</evidence>
<dbReference type="Proteomes" id="UP000199656">
    <property type="component" value="Unassembled WGS sequence"/>
</dbReference>
<dbReference type="EMBL" id="FNRL01000024">
    <property type="protein sequence ID" value="SEA95896.1"/>
    <property type="molecule type" value="Genomic_DNA"/>
</dbReference>
<name>A0A1H4FF34_9BACT</name>
<feature type="transmembrane region" description="Helical" evidence="7">
    <location>
        <begin position="145"/>
        <end position="168"/>
    </location>
</feature>
<dbReference type="GO" id="GO:0015297">
    <property type="term" value="F:antiporter activity"/>
    <property type="evidence" value="ECO:0007669"/>
    <property type="project" value="InterPro"/>
</dbReference>
<dbReference type="PANTHER" id="PTHR42751">
    <property type="entry name" value="SODIUM/HYDROGEN EXCHANGER FAMILY/TRKA DOMAIN PROTEIN"/>
    <property type="match status" value="1"/>
</dbReference>
<evidence type="ECO:0000313" key="10">
    <source>
        <dbReference type="Proteomes" id="UP000199656"/>
    </source>
</evidence>
<dbReference type="Pfam" id="PF00999">
    <property type="entry name" value="Na_H_Exchanger"/>
    <property type="match status" value="1"/>
</dbReference>
<keyword evidence="5 7" id="KW-1133">Transmembrane helix</keyword>
<dbReference type="AlphaFoldDB" id="A0A1H4FF34"/>
<feature type="transmembrane region" description="Helical" evidence="7">
    <location>
        <begin position="297"/>
        <end position="319"/>
    </location>
</feature>
<dbReference type="RefSeq" id="WP_311202800.1">
    <property type="nucleotide sequence ID" value="NZ_FNRL01000024.1"/>
</dbReference>
<keyword evidence="6 7" id="KW-0472">Membrane</keyword>
<accession>A0A1H4FF34</accession>
<feature type="transmembrane region" description="Helical" evidence="7">
    <location>
        <begin position="174"/>
        <end position="195"/>
    </location>
</feature>
<evidence type="ECO:0000256" key="2">
    <source>
        <dbReference type="ARBA" id="ARBA00005551"/>
    </source>
</evidence>
<gene>
    <name evidence="9" type="ORF">SAMN05660909_04365</name>
</gene>
<evidence type="ECO:0000256" key="1">
    <source>
        <dbReference type="ARBA" id="ARBA00004141"/>
    </source>
</evidence>
<dbReference type="InterPro" id="IPR006153">
    <property type="entry name" value="Cation/H_exchanger_TM"/>
</dbReference>
<protein>
    <submittedName>
        <fullName evidence="9">Monovalent cation:H+ antiporter-2, CPA2 family</fullName>
    </submittedName>
</protein>
<feature type="transmembrane region" description="Helical" evidence="7">
    <location>
        <begin position="54"/>
        <end position="74"/>
    </location>
</feature>
<feature type="transmembrane region" description="Helical" evidence="7">
    <location>
        <begin position="86"/>
        <end position="107"/>
    </location>
</feature>
<feature type="transmembrane region" description="Helical" evidence="7">
    <location>
        <begin position="360"/>
        <end position="379"/>
    </location>
</feature>
<comment type="similarity">
    <text evidence="2">Belongs to the monovalent cation:proton antiporter 2 (CPA2) transporter (TC 2.A.37) family.</text>
</comment>
<comment type="subcellular location">
    <subcellularLocation>
        <location evidence="1">Membrane</location>
        <topology evidence="1">Multi-pass membrane protein</topology>
    </subcellularLocation>
</comment>
<sequence>MNTILGSVCIMCLTILGTMLLLRKLKQPYLIAYILAGIVLGPHMTGIFKNAEAIEAIGEVGILLFMFFIGMEINVPDSHSFLLQPIIAQSIKIILGLIFSFVVGYIVHLPIESVMLIAILFVFNSTPVVSDLLSMNGLLKTSLGLTILNMLIFQDVLFAPILTLLNIWKGEKVSTLNVSAILIAIAGCVAFFLMLKRVRGRRQLITPRFLKALERDHDMQVFTGLLICLGFGLMAEATGLSGALGSFIAGVYIGRVKAFGWLEHSIHPFKVFFVALFFVSIGLRLDIPYLLENYTFILLGTLLVFISNSLLSAIVFRILKFNWEQSWLGGALLSHTGEFGILALSVAYKMQLIEFTLYKAGLGITGLSLLLSTIWVYFLRSIIAKLGKKARLRYSL</sequence>
<proteinExistence type="inferred from homology"/>
<feature type="transmembrane region" description="Helical" evidence="7">
    <location>
        <begin position="326"/>
        <end position="348"/>
    </location>
</feature>
<dbReference type="GO" id="GO:0016020">
    <property type="term" value="C:membrane"/>
    <property type="evidence" value="ECO:0007669"/>
    <property type="project" value="UniProtKB-SubCell"/>
</dbReference>
<organism evidence="9 10">
    <name type="scientific">Chitinophaga terrae</name>
    <name type="common">ex Kim and Jung 2007</name>
    <dbReference type="NCBI Taxonomy" id="408074"/>
    <lineage>
        <taxon>Bacteria</taxon>
        <taxon>Pseudomonadati</taxon>
        <taxon>Bacteroidota</taxon>
        <taxon>Chitinophagia</taxon>
        <taxon>Chitinophagales</taxon>
        <taxon>Chitinophagaceae</taxon>
        <taxon>Chitinophaga</taxon>
    </lineage>
</organism>
<evidence type="ECO:0000259" key="8">
    <source>
        <dbReference type="Pfam" id="PF00999"/>
    </source>
</evidence>
<dbReference type="STRING" id="408074.SAMN05660909_04365"/>
<keyword evidence="3" id="KW-0813">Transport</keyword>
<dbReference type="Gene3D" id="1.20.1530.20">
    <property type="match status" value="1"/>
</dbReference>
<feature type="transmembrane region" description="Helical" evidence="7">
    <location>
        <begin position="216"/>
        <end position="234"/>
    </location>
</feature>
<feature type="domain" description="Cation/H+ exchanger transmembrane" evidence="8">
    <location>
        <begin position="14"/>
        <end position="376"/>
    </location>
</feature>